<comment type="caution">
    <text evidence="2">The sequence shown here is derived from an EMBL/GenBank/DDBJ whole genome shotgun (WGS) entry which is preliminary data.</text>
</comment>
<name>A0A8H8U6L1_9HELO</name>
<organism evidence="2 3">
    <name type="scientific">Lachnellula occidentalis</name>
    <dbReference type="NCBI Taxonomy" id="215460"/>
    <lineage>
        <taxon>Eukaryota</taxon>
        <taxon>Fungi</taxon>
        <taxon>Dikarya</taxon>
        <taxon>Ascomycota</taxon>
        <taxon>Pezizomycotina</taxon>
        <taxon>Leotiomycetes</taxon>
        <taxon>Helotiales</taxon>
        <taxon>Lachnaceae</taxon>
        <taxon>Lachnellula</taxon>
    </lineage>
</organism>
<evidence type="ECO:0000313" key="2">
    <source>
        <dbReference type="EMBL" id="TVY33274.1"/>
    </source>
</evidence>
<evidence type="ECO:0000313" key="3">
    <source>
        <dbReference type="Proteomes" id="UP000443090"/>
    </source>
</evidence>
<protein>
    <submittedName>
        <fullName evidence="2">Uncharacterized protein</fullName>
    </submittedName>
</protein>
<keyword evidence="3" id="KW-1185">Reference proteome</keyword>
<dbReference type="EMBL" id="QGMI01001431">
    <property type="protein sequence ID" value="TVY33274.1"/>
    <property type="molecule type" value="Genomic_DNA"/>
</dbReference>
<dbReference type="OrthoDB" id="3563175at2759"/>
<sequence length="225" mass="24246">MTCSDAPIFFEYRARKLRMERTLGTTTCSKGHIHPPWNTTGLLRIAKCESVCGFCQKETKTAANLRKHVAIHIKNEALNLTIAEGSSGRGRFCEADANAGPREITHSLERDSSLSHMSQLSSSDSESNASRSNASPPCPRITLPSTPESFSPSAVLMSMHAHQHQHQPGMQSSSRASYTPGTPSNHAALMLPHSVSQPNTPLAVPLPFSYPYTSQSSAAAPVPVP</sequence>
<reference evidence="2 3" key="1">
    <citation type="submission" date="2018-05" db="EMBL/GenBank/DDBJ databases">
        <title>Genome sequencing and assembly of the regulated plant pathogen Lachnellula willkommii and related sister species for the development of diagnostic species identification markers.</title>
        <authorList>
            <person name="Giroux E."/>
            <person name="Bilodeau G."/>
        </authorList>
    </citation>
    <scope>NUCLEOTIDE SEQUENCE [LARGE SCALE GENOMIC DNA]</scope>
    <source>
        <strain evidence="2 3">CBS 160.35</strain>
    </source>
</reference>
<gene>
    <name evidence="2" type="ORF">LOCC1_G008487</name>
</gene>
<feature type="region of interest" description="Disordered" evidence="1">
    <location>
        <begin position="108"/>
        <end position="189"/>
    </location>
</feature>
<dbReference type="Proteomes" id="UP000443090">
    <property type="component" value="Unassembled WGS sequence"/>
</dbReference>
<feature type="compositionally biased region" description="Low complexity" evidence="1">
    <location>
        <begin position="114"/>
        <end position="135"/>
    </location>
</feature>
<evidence type="ECO:0000256" key="1">
    <source>
        <dbReference type="SAM" id="MobiDB-lite"/>
    </source>
</evidence>
<proteinExistence type="predicted"/>
<feature type="compositionally biased region" description="Polar residues" evidence="1">
    <location>
        <begin position="166"/>
        <end position="185"/>
    </location>
</feature>
<dbReference type="AlphaFoldDB" id="A0A8H8U6L1"/>
<feature type="compositionally biased region" description="Polar residues" evidence="1">
    <location>
        <begin position="143"/>
        <end position="152"/>
    </location>
</feature>
<accession>A0A8H8U6L1</accession>
<feature type="non-terminal residue" evidence="2">
    <location>
        <position position="225"/>
    </location>
</feature>